<keyword evidence="12" id="KW-0187">Copper transport</keyword>
<feature type="transmembrane region" description="Helical" evidence="24">
    <location>
        <begin position="1827"/>
        <end position="1847"/>
    </location>
</feature>
<dbReference type="PANTHER" id="PTHR43520">
    <property type="entry name" value="ATP7, ISOFORM B"/>
    <property type="match status" value="1"/>
</dbReference>
<keyword evidence="9" id="KW-0479">Metal-binding</keyword>
<dbReference type="InterPro" id="IPR017930">
    <property type="entry name" value="Myb_dom"/>
</dbReference>
<dbReference type="SFLD" id="SFLDG00002">
    <property type="entry name" value="C1.7:_P-type_atpase_like"/>
    <property type="match status" value="1"/>
</dbReference>
<dbReference type="PROSITE" id="PS00154">
    <property type="entry name" value="ATPASE_E1_E2"/>
    <property type="match status" value="1"/>
</dbReference>
<dbReference type="Proteomes" id="UP000688947">
    <property type="component" value="Unassembled WGS sequence"/>
</dbReference>
<dbReference type="InterPro" id="IPR059000">
    <property type="entry name" value="ATPase_P-type_domA"/>
</dbReference>
<evidence type="ECO:0000256" key="19">
    <source>
        <dbReference type="ARBA" id="ARBA00023065"/>
    </source>
</evidence>
<dbReference type="Pfam" id="PF00403">
    <property type="entry name" value="HMA"/>
    <property type="match status" value="3"/>
</dbReference>
<dbReference type="NCBIfam" id="TIGR00003">
    <property type="entry name" value="copper ion binding protein"/>
    <property type="match status" value="2"/>
</dbReference>
<feature type="region of interest" description="Disordered" evidence="23">
    <location>
        <begin position="1068"/>
        <end position="1115"/>
    </location>
</feature>
<feature type="transmembrane region" description="Helical" evidence="24">
    <location>
        <begin position="2026"/>
        <end position="2046"/>
    </location>
</feature>
<feature type="domain" description="HMA" evidence="26">
    <location>
        <begin position="1627"/>
        <end position="1693"/>
    </location>
</feature>
<evidence type="ECO:0000256" key="2">
    <source>
        <dbReference type="ARBA" id="ARBA00004651"/>
    </source>
</evidence>
<feature type="transmembrane region" description="Helical" evidence="24">
    <location>
        <begin position="1983"/>
        <end position="2006"/>
    </location>
</feature>
<dbReference type="PROSITE" id="PS51294">
    <property type="entry name" value="HTH_MYB"/>
    <property type="match status" value="3"/>
</dbReference>
<dbReference type="CDD" id="cd02094">
    <property type="entry name" value="P-type_ATPase_Cu-like"/>
    <property type="match status" value="1"/>
</dbReference>
<comment type="similarity">
    <text evidence="3">Belongs to the NOC2 family.</text>
</comment>
<evidence type="ECO:0000256" key="15">
    <source>
        <dbReference type="ARBA" id="ARBA00022967"/>
    </source>
</evidence>
<evidence type="ECO:0000256" key="11">
    <source>
        <dbReference type="ARBA" id="ARBA00022741"/>
    </source>
</evidence>
<dbReference type="Pfam" id="PF13921">
    <property type="entry name" value="Myb_DNA-bind_6"/>
    <property type="match status" value="1"/>
</dbReference>
<dbReference type="InterPro" id="IPR005343">
    <property type="entry name" value="Noc2"/>
</dbReference>
<feature type="transmembrane region" description="Helical" evidence="24">
    <location>
        <begin position="1717"/>
        <end position="1736"/>
    </location>
</feature>
<dbReference type="EMBL" id="JAENGZ010000230">
    <property type="protein sequence ID" value="KAG6964547.1"/>
    <property type="molecule type" value="Genomic_DNA"/>
</dbReference>
<feature type="domain" description="Myb-like" evidence="25">
    <location>
        <begin position="787"/>
        <end position="838"/>
    </location>
</feature>
<dbReference type="CDD" id="cd00167">
    <property type="entry name" value="SANT"/>
    <property type="match status" value="3"/>
</dbReference>
<dbReference type="VEuPathDB" id="FungiDB:PC110_g15765"/>
<dbReference type="FunFam" id="3.40.50.1000:FF:000144">
    <property type="entry name" value="copper-transporting ATPase 1 isoform X2"/>
    <property type="match status" value="1"/>
</dbReference>
<feature type="compositionally biased region" description="Acidic residues" evidence="23">
    <location>
        <begin position="68"/>
        <end position="105"/>
    </location>
</feature>
<comment type="subcellular location">
    <subcellularLocation>
        <location evidence="2">Cell membrane</location>
        <topology evidence="2">Multi-pass membrane protein</topology>
    </subcellularLocation>
    <subcellularLocation>
        <location evidence="1">Nucleus</location>
    </subcellularLocation>
</comment>
<dbReference type="NCBIfam" id="TIGR01525">
    <property type="entry name" value="ATPase-IB_hvy"/>
    <property type="match status" value="1"/>
</dbReference>
<keyword evidence="10" id="KW-0677">Repeat</keyword>
<feature type="domain" description="HMA" evidence="26">
    <location>
        <begin position="1443"/>
        <end position="1510"/>
    </location>
</feature>
<dbReference type="InterPro" id="IPR027256">
    <property type="entry name" value="P-typ_ATPase_IB"/>
</dbReference>
<evidence type="ECO:0000256" key="16">
    <source>
        <dbReference type="ARBA" id="ARBA00022989"/>
    </source>
</evidence>
<dbReference type="InterPro" id="IPR044492">
    <property type="entry name" value="P_typ_ATPase_HD_dom"/>
</dbReference>
<feature type="compositionally biased region" description="Basic residues" evidence="23">
    <location>
        <begin position="1"/>
        <end position="10"/>
    </location>
</feature>
<dbReference type="GO" id="GO:0016887">
    <property type="term" value="F:ATP hydrolysis activity"/>
    <property type="evidence" value="ECO:0007669"/>
    <property type="project" value="InterPro"/>
</dbReference>
<dbReference type="OrthoDB" id="432719at2759"/>
<dbReference type="PROSITE" id="PS01047">
    <property type="entry name" value="HMA_1"/>
    <property type="match status" value="3"/>
</dbReference>
<dbReference type="GO" id="GO:0005524">
    <property type="term" value="F:ATP binding"/>
    <property type="evidence" value="ECO:0007669"/>
    <property type="project" value="UniProtKB-KW"/>
</dbReference>
<feature type="domain" description="Myb-like" evidence="25">
    <location>
        <begin position="839"/>
        <end position="889"/>
    </location>
</feature>
<dbReference type="FunFam" id="2.70.150.10:FF:000002">
    <property type="entry name" value="Copper-transporting ATPase 1, putative"/>
    <property type="match status" value="1"/>
</dbReference>
<evidence type="ECO:0000256" key="6">
    <source>
        <dbReference type="ARBA" id="ARBA00022475"/>
    </source>
</evidence>
<feature type="compositionally biased region" description="Basic residues" evidence="23">
    <location>
        <begin position="20"/>
        <end position="39"/>
    </location>
</feature>
<feature type="compositionally biased region" description="Low complexity" evidence="23">
    <location>
        <begin position="1346"/>
        <end position="1355"/>
    </location>
</feature>
<dbReference type="InterPro" id="IPR006121">
    <property type="entry name" value="HMA_dom"/>
</dbReference>
<feature type="region of interest" description="Disordered" evidence="23">
    <location>
        <begin position="672"/>
        <end position="695"/>
    </location>
</feature>
<dbReference type="PROSITE" id="PS50846">
    <property type="entry name" value="HMA_2"/>
    <property type="match status" value="3"/>
</dbReference>
<keyword evidence="20 24" id="KW-0472">Membrane</keyword>
<dbReference type="FunFam" id="1.10.10.60:FF:000016">
    <property type="entry name" value="Transcriptional activator Myb isoform A"/>
    <property type="match status" value="1"/>
</dbReference>
<dbReference type="Pfam" id="PF00702">
    <property type="entry name" value="Hydrolase"/>
    <property type="match status" value="1"/>
</dbReference>
<evidence type="ECO:0000256" key="13">
    <source>
        <dbReference type="ARBA" id="ARBA00022840"/>
    </source>
</evidence>
<feature type="compositionally biased region" description="Polar residues" evidence="23">
    <location>
        <begin position="1088"/>
        <end position="1115"/>
    </location>
</feature>
<dbReference type="InterPro" id="IPR001005">
    <property type="entry name" value="SANT/Myb"/>
</dbReference>
<feature type="transmembrane region" description="Helical" evidence="24">
    <location>
        <begin position="1793"/>
        <end position="1815"/>
    </location>
</feature>
<dbReference type="GO" id="GO:0043682">
    <property type="term" value="F:P-type divalent copper transporter activity"/>
    <property type="evidence" value="ECO:0007669"/>
    <property type="project" value="TreeGrafter"/>
</dbReference>
<dbReference type="GO" id="GO:0005886">
    <property type="term" value="C:plasma membrane"/>
    <property type="evidence" value="ECO:0007669"/>
    <property type="project" value="UniProtKB-SubCell"/>
</dbReference>
<feature type="compositionally biased region" description="Acidic residues" evidence="23">
    <location>
        <begin position="152"/>
        <end position="176"/>
    </location>
</feature>
<dbReference type="FunFam" id="3.30.70.100:FF:000005">
    <property type="entry name" value="Copper-exporting P-type ATPase A"/>
    <property type="match status" value="1"/>
</dbReference>
<evidence type="ECO:0000256" key="12">
    <source>
        <dbReference type="ARBA" id="ARBA00022796"/>
    </source>
</evidence>
<keyword evidence="16 24" id="KW-1133">Transmembrane helix</keyword>
<keyword evidence="21" id="KW-0804">Transcription</keyword>
<feature type="domain" description="HTH myb-type" evidence="27">
    <location>
        <begin position="895"/>
        <end position="944"/>
    </location>
</feature>
<evidence type="ECO:0000256" key="9">
    <source>
        <dbReference type="ARBA" id="ARBA00022723"/>
    </source>
</evidence>
<dbReference type="Pfam" id="PF00249">
    <property type="entry name" value="Myb_DNA-binding"/>
    <property type="match status" value="1"/>
</dbReference>
<dbReference type="GO" id="GO:0005507">
    <property type="term" value="F:copper ion binding"/>
    <property type="evidence" value="ECO:0007669"/>
    <property type="project" value="InterPro"/>
</dbReference>
<feature type="region of interest" description="Disordered" evidence="23">
    <location>
        <begin position="779"/>
        <end position="808"/>
    </location>
</feature>
<evidence type="ECO:0000256" key="5">
    <source>
        <dbReference type="ARBA" id="ARBA00022448"/>
    </source>
</evidence>
<evidence type="ECO:0000259" key="26">
    <source>
        <dbReference type="PROSITE" id="PS50846"/>
    </source>
</evidence>
<feature type="region of interest" description="Disordered" evidence="23">
    <location>
        <begin position="730"/>
        <end position="765"/>
    </location>
</feature>
<dbReference type="InterPro" id="IPR017969">
    <property type="entry name" value="Heavy-metal-associated_CS"/>
</dbReference>
<dbReference type="GO" id="GO:0140581">
    <property type="term" value="F:P-type monovalent copper transporter activity"/>
    <property type="evidence" value="ECO:0007669"/>
    <property type="project" value="UniProtKB-EC"/>
</dbReference>
<feature type="domain" description="HTH myb-type" evidence="27">
    <location>
        <begin position="794"/>
        <end position="842"/>
    </location>
</feature>
<dbReference type="NCBIfam" id="TIGR01494">
    <property type="entry name" value="ATPase_P-type"/>
    <property type="match status" value="1"/>
</dbReference>
<keyword evidence="5" id="KW-0813">Transport</keyword>
<keyword evidence="18" id="KW-0805">Transcription regulation</keyword>
<evidence type="ECO:0000256" key="17">
    <source>
        <dbReference type="ARBA" id="ARBA00023008"/>
    </source>
</evidence>
<keyword evidence="19" id="KW-0406">Ion transport</keyword>
<dbReference type="EC" id="7.2.2.8" evidence="4"/>
<keyword evidence="7" id="KW-0597">Phosphoprotein</keyword>
<keyword evidence="17" id="KW-0186">Copper</keyword>
<evidence type="ECO:0000256" key="21">
    <source>
        <dbReference type="ARBA" id="ARBA00023163"/>
    </source>
</evidence>
<evidence type="ECO:0000256" key="23">
    <source>
        <dbReference type="SAM" id="MobiDB-lite"/>
    </source>
</evidence>
<feature type="domain" description="HMA" evidence="26">
    <location>
        <begin position="1550"/>
        <end position="1616"/>
    </location>
</feature>
<evidence type="ECO:0000256" key="10">
    <source>
        <dbReference type="ARBA" id="ARBA00022737"/>
    </source>
</evidence>
<dbReference type="GO" id="GO:0005634">
    <property type="term" value="C:nucleus"/>
    <property type="evidence" value="ECO:0007669"/>
    <property type="project" value="UniProtKB-SubCell"/>
</dbReference>
<protein>
    <recommendedName>
        <fullName evidence="4">P-type Cu(+) transporter</fullName>
        <ecNumber evidence="4">7.2.2.8</ecNumber>
    </recommendedName>
</protein>
<reference evidence="28" key="1">
    <citation type="submission" date="2021-01" db="EMBL/GenBank/DDBJ databases">
        <title>Phytophthora aleatoria, a newly-described species from Pinus radiata is distinct from Phytophthora cactorum isolates based on comparative genomics.</title>
        <authorList>
            <person name="Mcdougal R."/>
            <person name="Panda P."/>
            <person name="Williams N."/>
            <person name="Studholme D.J."/>
        </authorList>
    </citation>
    <scope>NUCLEOTIDE SEQUENCE</scope>
    <source>
        <strain evidence="28">NZFS 3830</strain>
    </source>
</reference>
<evidence type="ECO:0000256" key="1">
    <source>
        <dbReference type="ARBA" id="ARBA00004123"/>
    </source>
</evidence>
<comment type="caution">
    <text evidence="28">The sequence shown here is derived from an EMBL/GenBank/DDBJ whole genome shotgun (WGS) entry which is preliminary data.</text>
</comment>
<keyword evidence="14" id="KW-0460">Magnesium</keyword>
<dbReference type="InterPro" id="IPR018303">
    <property type="entry name" value="ATPase_P-typ_P_site"/>
</dbReference>
<dbReference type="PROSITE" id="PS50090">
    <property type="entry name" value="MYB_LIKE"/>
    <property type="match status" value="3"/>
</dbReference>
<dbReference type="PANTHER" id="PTHR43520:SF8">
    <property type="entry name" value="P-TYPE CU(+) TRANSPORTER"/>
    <property type="match status" value="1"/>
</dbReference>
<evidence type="ECO:0000256" key="20">
    <source>
        <dbReference type="ARBA" id="ARBA00023136"/>
    </source>
</evidence>
<accession>A0A8T1UPD4</accession>
<evidence type="ECO:0000313" key="29">
    <source>
        <dbReference type="Proteomes" id="UP000688947"/>
    </source>
</evidence>
<feature type="compositionally biased region" description="Polar residues" evidence="23">
    <location>
        <begin position="1312"/>
        <end position="1321"/>
    </location>
</feature>
<feature type="domain" description="HTH myb-type" evidence="27">
    <location>
        <begin position="843"/>
        <end position="893"/>
    </location>
</feature>
<dbReference type="SMART" id="SM00717">
    <property type="entry name" value="SANT"/>
    <property type="match status" value="3"/>
</dbReference>
<feature type="region of interest" description="Disordered" evidence="23">
    <location>
        <begin position="1237"/>
        <end position="1370"/>
    </location>
</feature>
<dbReference type="VEuPathDB" id="FungiDB:PC110_g15772"/>
<keyword evidence="6" id="KW-1003">Cell membrane</keyword>
<dbReference type="SFLD" id="SFLDF00027">
    <property type="entry name" value="p-type_atpase"/>
    <property type="match status" value="1"/>
</dbReference>
<evidence type="ECO:0000259" key="27">
    <source>
        <dbReference type="PROSITE" id="PS51294"/>
    </source>
</evidence>
<evidence type="ECO:0000256" key="4">
    <source>
        <dbReference type="ARBA" id="ARBA00012517"/>
    </source>
</evidence>
<keyword evidence="15" id="KW-1278">Translocase</keyword>
<feature type="region of interest" description="Disordered" evidence="23">
    <location>
        <begin position="942"/>
        <end position="966"/>
    </location>
</feature>
<dbReference type="InterPro" id="IPR001757">
    <property type="entry name" value="P_typ_ATPase"/>
</dbReference>
<evidence type="ECO:0000256" key="8">
    <source>
        <dbReference type="ARBA" id="ARBA00022692"/>
    </source>
</evidence>
<dbReference type="GO" id="GO:0055070">
    <property type="term" value="P:copper ion homeostasis"/>
    <property type="evidence" value="ECO:0007669"/>
    <property type="project" value="TreeGrafter"/>
</dbReference>
<feature type="region of interest" description="Disordered" evidence="23">
    <location>
        <begin position="1"/>
        <end position="180"/>
    </location>
</feature>
<feature type="domain" description="Myb-like" evidence="25">
    <location>
        <begin position="890"/>
        <end position="940"/>
    </location>
</feature>
<dbReference type="FunFam" id="3.30.70.100:FF:000033">
    <property type="entry name" value="Copper-transporting ATPase HMA5"/>
    <property type="match status" value="1"/>
</dbReference>
<evidence type="ECO:0000256" key="14">
    <source>
        <dbReference type="ARBA" id="ARBA00022842"/>
    </source>
</evidence>
<proteinExistence type="inferred from homology"/>
<feature type="transmembrane region" description="Helical" evidence="24">
    <location>
        <begin position="2374"/>
        <end position="2397"/>
    </location>
</feature>
<organism evidence="28 29">
    <name type="scientific">Phytophthora cactorum</name>
    <dbReference type="NCBI Taxonomy" id="29920"/>
    <lineage>
        <taxon>Eukaryota</taxon>
        <taxon>Sar</taxon>
        <taxon>Stramenopiles</taxon>
        <taxon>Oomycota</taxon>
        <taxon>Peronosporomycetes</taxon>
        <taxon>Peronosporales</taxon>
        <taxon>Peronosporaceae</taxon>
        <taxon>Phytophthora</taxon>
    </lineage>
</organism>
<gene>
    <name evidence="28" type="ORF">JG687_00005909</name>
</gene>
<dbReference type="SFLD" id="SFLDS00003">
    <property type="entry name" value="Haloacid_Dehalogenase"/>
    <property type="match status" value="1"/>
</dbReference>
<sequence length="2430" mass="265667">MGAQKKKAKFVAKGLLQQKIKQRNAKKKFQTMKDKKRNRFERNSDAPSKKKPRNAAAEGGGAKKDEPDMLDEMDVDDFLNADFLDSDNEEIDEDEAGDDASDEESMPIKSKAKAKQDKDDDDIDDGSSSEEEDESALDPRYMTGAMLAGNGDDGDDDEAEKEEDAEQEQEEEEEEQSIGRTVVTMAILQKAEKECFETKSVSGLRRLMKIFSDACRSSDAADSSKEGEITFDVQSSAVYNRLMVNVFRKTHETLTALVALESSSEEDTKFKIDDKKWKKYSLVIRRFFSCACYLLEQTTGQDIQTFVLRELVHYIPFVVPCPKTSRRMLKALLKLWAKSLNANVCMLAFVRIRDMALVVPFPFLELCLKGIYVTYMRNTKFTNEVTLPHHILMGNCVVELFGLDLSSSYQHAFVYIRELAIAVRKTITSPGPDSFKAVLNWQFFNQLRVWTAVVCAYPAENQLRALVYPLSQLLLAVVRLSSTLRFAPLRFHCVKLLQQLALATNSFIPTSPALLEVLQLEPFRSSYKSSGAKKAAKGSNPTTEVDLELSVKLSKTALDAKRVHDQIIVRLFELLQRECDVYKFNVAFPEFAVPLQLTLNKFVHACAVPKWKAQARGLQDSIKKRADWIRSKRSGLDLSPKDTAQLDDFLRTEREAAVKKIFEKDASDLQEKLDASAEASKDKEDNSKPTQDESISKLMGELVEGFPMEGDGRSSISDFGKLLFTEGQANGGSNAAKSGQAGASSKPAAATPATSSGKTQTQTGSKRVFTEIKGIPRQKQHDIMKTKDKAVPKRWTPEEDEKLREAVGRHGERNWKSIAEEVPGRNHTQCLQRWTKVLAPGLVKGHWRPEEDDLLKELVAEGRKNWGQVATRIPGRTSKQCRERWYNHLDPSIIRGEYSPEEDRMILDAQARLGNRWSAIAAMLPGRTEDAVKIRWKSLCRVRKGQGRRGQPDKGKMTPKGVMMPGQMMQQGPGFEGGMVKSEEVAAFSMHPQQQGAQMVRLPNGQMVPATNMQTGGQHHSMMGSMGGNGMMYHSDMSGGGYDPTMAHYRKPPMQQHVVNNVYDHPLPPSGPMPASNSQDYPVDRRSNMVNMPSNGMSAQSQSQDGYRQEYQGPSSGYPSNMNGGMYSAGSSTASGGMNNGPMFGGGSQMNNYRGGGAMYSDSQVSPHHPQQMAQSPHPQMMSYDYGMPPSTKNMNAGADSNTRTSMWIARYLSLITFLIMSSTLQCNTAAVDTNMTNHTQKRSHRQAAKASPAAANSNPVAAFMHMQQHQKRKEQPSASSKMAQAGPPKPFNPAVAFAQRFQAGQRPPMPSSNSGSTRSNDTADEDDDGENGRTNEPSLKKVKPRLSIDAARASAARRMRSSGSGDNLAGRGSLDVFLNEIGDVGRLSDLKMDGFQTLEEFFAHKIEENMMTMASSTQCEDYWEATSAPSSPTNQLRDDTNRVVYLEVSGLSCENCVRKVQDALNAADGVANATVDLKTKRATVCLKTSSHITEASLVDVVQSVGQKYAASVYLSPRTDDIPSCSATKQPEVSENDVGIPVEEACEDFVSATLLIGGMTCNSCTASVENSLKQTVGVVSAVVNFATEKAVVRYDKSEVDVPALVEAVESVGYEASFMSGDDKRAPANATLLIGGMTCDSCAKSVENALKNTKGVLSATVNVATEKAVVHFDKEVVGVRSLIEVVEDVGYEASFVTGNEAKKALGDQRTKEIKRYQVDFAIAVLFTLPILLVMLVLENITRFKHGLMSEIVPGLSWETLVVAILATPVQFYSARRFHIEAWKGVKKRVLGMSFLVSMGSNVAYIYGWFTVIRAIVLDDVDVANMDMFMTSSVLILFVVLGKLLEAIAKGKTSAALTKLMELQVKSATLLVFSADGTNIREEKIVPIELVQRGDVLRVVRGSSVPTDGVIVYGEGRVDESMLTGESKTIEKVTGDRVLGATLNVDGLFHMKVTGVDSDTALNQIIRLVEDAQTSKAPIQAYADYISSIFVPTVVVLALVTFAIWYILSILDAVPENWIPDSDGKFVFALDFGIATLVVACPCALGLATPTAVMVGTGIGAQYGVLIKGGEALEAAHNVNTIIFDKTGTLTVGKPMVTDLYMISHKLEAEELILLAGSAELGSEHPLGKAIIDYAKKISSSLDQPTDFNGVSGRGISCTVNKHTIVLGNMSWMAENDVKGLDSIELEQVTNSFQNSGKTSIYMAVDNALSAVFAVADAPREEASCTLKKLSQMGLNVWMVTGDNERTANTIAEQVGINQDNVMADVLPSQKSSKVKELQDIGRVVAMVGDGINDSPALAQADVGIAIGGGTEIAVETADMVLMKSNLVDVVTALHLSRTIFNRIRLNYIWAFGYNCLLIPLAAGVLYPVNFGIPPIFASAAMALSSVSVVLSSLALKFYTPPEVIRGNKAELLFSKDETLSAPLLANKLQEP</sequence>
<evidence type="ECO:0000256" key="3">
    <source>
        <dbReference type="ARBA" id="ARBA00005907"/>
    </source>
</evidence>
<dbReference type="InterPro" id="IPR006122">
    <property type="entry name" value="HMA_Cu_ion-bd"/>
</dbReference>
<keyword evidence="8 24" id="KW-0812">Transmembrane</keyword>
<keyword evidence="11" id="KW-0547">Nucleotide-binding</keyword>
<dbReference type="CDD" id="cd00371">
    <property type="entry name" value="HMA"/>
    <property type="match status" value="3"/>
</dbReference>
<evidence type="ECO:0000256" key="7">
    <source>
        <dbReference type="ARBA" id="ARBA00022553"/>
    </source>
</evidence>
<evidence type="ECO:0000256" key="22">
    <source>
        <dbReference type="ARBA" id="ARBA00023242"/>
    </source>
</evidence>
<feature type="transmembrane region" description="Helical" evidence="24">
    <location>
        <begin position="2346"/>
        <end position="2368"/>
    </location>
</feature>
<name>A0A8T1UPD4_9STRA</name>
<feature type="compositionally biased region" description="Acidic residues" evidence="23">
    <location>
        <begin position="119"/>
        <end position="136"/>
    </location>
</feature>
<evidence type="ECO:0000256" key="24">
    <source>
        <dbReference type="SAM" id="Phobius"/>
    </source>
</evidence>
<evidence type="ECO:0000256" key="18">
    <source>
        <dbReference type="ARBA" id="ARBA00023015"/>
    </source>
</evidence>
<keyword evidence="13" id="KW-0067">ATP-binding</keyword>
<evidence type="ECO:0000259" key="25">
    <source>
        <dbReference type="PROSITE" id="PS50090"/>
    </source>
</evidence>
<evidence type="ECO:0000313" key="28">
    <source>
        <dbReference type="EMBL" id="KAG6964547.1"/>
    </source>
</evidence>
<dbReference type="Pfam" id="PF03715">
    <property type="entry name" value="Noc2"/>
    <property type="match status" value="1"/>
</dbReference>
<feature type="compositionally biased region" description="Low complexity" evidence="23">
    <location>
        <begin position="1249"/>
        <end position="1263"/>
    </location>
</feature>
<keyword evidence="22" id="KW-0539">Nucleus</keyword>
<dbReference type="Pfam" id="PF00122">
    <property type="entry name" value="E1-E2_ATPase"/>
    <property type="match status" value="1"/>
</dbReference>
<dbReference type="VEuPathDB" id="FungiDB:PC110_g15766"/>